<feature type="non-terminal residue" evidence="1">
    <location>
        <position position="50"/>
    </location>
</feature>
<keyword evidence="2" id="KW-1185">Reference proteome</keyword>
<evidence type="ECO:0000313" key="2">
    <source>
        <dbReference type="Proteomes" id="UP001321473"/>
    </source>
</evidence>
<proteinExistence type="predicted"/>
<dbReference type="EMBL" id="JARKHS020035128">
    <property type="protein sequence ID" value="KAK8757537.1"/>
    <property type="molecule type" value="Genomic_DNA"/>
</dbReference>
<organism evidence="1 2">
    <name type="scientific">Amblyomma americanum</name>
    <name type="common">Lone star tick</name>
    <dbReference type="NCBI Taxonomy" id="6943"/>
    <lineage>
        <taxon>Eukaryota</taxon>
        <taxon>Metazoa</taxon>
        <taxon>Ecdysozoa</taxon>
        <taxon>Arthropoda</taxon>
        <taxon>Chelicerata</taxon>
        <taxon>Arachnida</taxon>
        <taxon>Acari</taxon>
        <taxon>Parasitiformes</taxon>
        <taxon>Ixodida</taxon>
        <taxon>Ixodoidea</taxon>
        <taxon>Ixodidae</taxon>
        <taxon>Amblyomminae</taxon>
        <taxon>Amblyomma</taxon>
    </lineage>
</organism>
<comment type="caution">
    <text evidence="1">The sequence shown here is derived from an EMBL/GenBank/DDBJ whole genome shotgun (WGS) entry which is preliminary data.</text>
</comment>
<gene>
    <name evidence="1" type="ORF">V5799_004831</name>
</gene>
<name>A0AAQ4D4Z7_AMBAM</name>
<evidence type="ECO:0000313" key="1">
    <source>
        <dbReference type="EMBL" id="KAK8757537.1"/>
    </source>
</evidence>
<reference evidence="1 2" key="1">
    <citation type="journal article" date="2023" name="Arcadia Sci">
        <title>De novo assembly of a long-read Amblyomma americanum tick genome.</title>
        <authorList>
            <person name="Chou S."/>
            <person name="Poskanzer K.E."/>
            <person name="Rollins M."/>
            <person name="Thuy-Boun P.S."/>
        </authorList>
    </citation>
    <scope>NUCLEOTIDE SEQUENCE [LARGE SCALE GENOMIC DNA]</scope>
    <source>
        <strain evidence="1">F_SG_1</strain>
        <tissue evidence="1">Salivary glands</tissue>
    </source>
</reference>
<dbReference type="AlphaFoldDB" id="A0AAQ4D4Z7"/>
<dbReference type="Proteomes" id="UP001321473">
    <property type="component" value="Unassembled WGS sequence"/>
</dbReference>
<accession>A0AAQ4D4Z7</accession>
<protein>
    <submittedName>
        <fullName evidence="1">Uncharacterized protein</fullName>
    </submittedName>
</protein>
<sequence length="50" mass="5886">MIEKEKPAIAVNKENEKTTVMPYIHHFPERLHMIGKRVQVRVVFSAPEKQ</sequence>